<dbReference type="InterPro" id="IPR002641">
    <property type="entry name" value="PNPLA_dom"/>
</dbReference>
<reference evidence="6" key="1">
    <citation type="submission" date="2020-04" db="EMBL/GenBank/DDBJ databases">
        <title>Deep metagenomics examines the oral microbiome during advanced dental caries in children, revealing novel taxa and co-occurrences with host molecules.</title>
        <authorList>
            <person name="Baker J.L."/>
            <person name="Morton J.T."/>
            <person name="Dinis M."/>
            <person name="Alvarez R."/>
            <person name="Tran N.C."/>
            <person name="Knight R."/>
            <person name="Edlund A."/>
        </authorList>
    </citation>
    <scope>NUCLEOTIDE SEQUENCE</scope>
    <source>
        <strain evidence="6">JCVI_38_bin.5</strain>
    </source>
</reference>
<dbReference type="Pfam" id="PF19890">
    <property type="entry name" value="DUF6363"/>
    <property type="match status" value="1"/>
</dbReference>
<dbReference type="GO" id="GO:0016042">
    <property type="term" value="P:lipid catabolic process"/>
    <property type="evidence" value="ECO:0007669"/>
    <property type="project" value="UniProtKB-UniRule"/>
</dbReference>
<feature type="domain" description="PNPLA" evidence="5">
    <location>
        <begin position="63"/>
        <end position="230"/>
    </location>
</feature>
<dbReference type="PANTHER" id="PTHR14226:SF25">
    <property type="entry name" value="PHOSPHOESTERASE"/>
    <property type="match status" value="1"/>
</dbReference>
<evidence type="ECO:0000256" key="3">
    <source>
        <dbReference type="ARBA" id="ARBA00023098"/>
    </source>
</evidence>
<sequence length="357" mass="39706">MKTRGEKNNLVDTALQQEVAHGASDTRAVRAASQPNVTYQLDAAHQPNIAPQPNATHQPDTALILEGGSFRGIFTAGVLDVLLEHGIVDFTGVWGTSAGAINAVSFKSRQIGRAMRVMLAFRDDRRFMSFWSLATTGNIAGSEFMYEEIQNHLDPCDCDTFNANPMQMYAVASDVTFGTPAYLHVQSLPEDIWKVQASASMPLVSKTVEQEGHRYLDGGTADSISFASALRLPGSRFRADYPVSKRALVIVTQDRNYVKGTTNEQMTIRSHRYDAFPYYLEVLETRAGRYNACREQLWQLEREGQCLVIAPLKPVEVKVNERSGEALLTLYLQGRRQATERLEEIRSFVVGKNSSCC</sequence>
<evidence type="ECO:0000313" key="6">
    <source>
        <dbReference type="EMBL" id="MBF4808068.1"/>
    </source>
</evidence>
<evidence type="ECO:0000256" key="1">
    <source>
        <dbReference type="ARBA" id="ARBA00022801"/>
    </source>
</evidence>
<dbReference type="SUPFAM" id="SSF52151">
    <property type="entry name" value="FabD/lysophospholipase-like"/>
    <property type="match status" value="1"/>
</dbReference>
<dbReference type="InterPro" id="IPR045943">
    <property type="entry name" value="DUF6363"/>
</dbReference>
<dbReference type="InterPro" id="IPR016035">
    <property type="entry name" value="Acyl_Trfase/lysoPLipase"/>
</dbReference>
<dbReference type="Pfam" id="PF01734">
    <property type="entry name" value="Patatin"/>
    <property type="match status" value="1"/>
</dbReference>
<comment type="caution">
    <text evidence="4">Lacks conserved residue(s) required for the propagation of feature annotation.</text>
</comment>
<accession>A0A930YNI6</accession>
<proteinExistence type="predicted"/>
<keyword evidence="2 4" id="KW-0442">Lipid degradation</keyword>
<dbReference type="InterPro" id="IPR050301">
    <property type="entry name" value="NTE"/>
</dbReference>
<evidence type="ECO:0000259" key="5">
    <source>
        <dbReference type="PROSITE" id="PS51635"/>
    </source>
</evidence>
<feature type="short sequence motif" description="GXSXG" evidence="4">
    <location>
        <begin position="95"/>
        <end position="99"/>
    </location>
</feature>
<evidence type="ECO:0000256" key="4">
    <source>
        <dbReference type="PROSITE-ProRule" id="PRU01161"/>
    </source>
</evidence>
<dbReference type="GO" id="GO:0016787">
    <property type="term" value="F:hydrolase activity"/>
    <property type="evidence" value="ECO:0007669"/>
    <property type="project" value="UniProtKB-UniRule"/>
</dbReference>
<dbReference type="PROSITE" id="PS51635">
    <property type="entry name" value="PNPLA"/>
    <property type="match status" value="1"/>
</dbReference>
<feature type="short sequence motif" description="DGA/G" evidence="4">
    <location>
        <begin position="217"/>
        <end position="219"/>
    </location>
</feature>
<dbReference type="PANTHER" id="PTHR14226">
    <property type="entry name" value="NEUROPATHY TARGET ESTERASE/SWISS CHEESE D.MELANOGASTER"/>
    <property type="match status" value="1"/>
</dbReference>
<evidence type="ECO:0000256" key="2">
    <source>
        <dbReference type="ARBA" id="ARBA00022963"/>
    </source>
</evidence>
<dbReference type="AlphaFoldDB" id="A0A930YNI6"/>
<dbReference type="Proteomes" id="UP000698335">
    <property type="component" value="Unassembled WGS sequence"/>
</dbReference>
<dbReference type="InterPro" id="IPR037483">
    <property type="entry name" value="YjjU-like"/>
</dbReference>
<organism evidence="6 7">
    <name type="scientific">Lancefieldella rimae</name>
    <dbReference type="NCBI Taxonomy" id="1383"/>
    <lineage>
        <taxon>Bacteria</taxon>
        <taxon>Bacillati</taxon>
        <taxon>Actinomycetota</taxon>
        <taxon>Coriobacteriia</taxon>
        <taxon>Coriobacteriales</taxon>
        <taxon>Atopobiaceae</taxon>
        <taxon>Lancefieldella</taxon>
    </lineage>
</organism>
<protein>
    <submittedName>
        <fullName evidence="6">Patatin family protein</fullName>
    </submittedName>
</protein>
<dbReference type="EMBL" id="JABZGW010000216">
    <property type="protein sequence ID" value="MBF4808068.1"/>
    <property type="molecule type" value="Genomic_DNA"/>
</dbReference>
<comment type="caution">
    <text evidence="6">The sequence shown here is derived from an EMBL/GenBank/DDBJ whole genome shotgun (WGS) entry which is preliminary data.</text>
</comment>
<gene>
    <name evidence="6" type="ORF">HXK26_05175</name>
</gene>
<dbReference type="Gene3D" id="3.40.1090.10">
    <property type="entry name" value="Cytosolic phospholipase A2 catalytic domain"/>
    <property type="match status" value="2"/>
</dbReference>
<evidence type="ECO:0000313" key="7">
    <source>
        <dbReference type="Proteomes" id="UP000698335"/>
    </source>
</evidence>
<keyword evidence="1 4" id="KW-0378">Hydrolase</keyword>
<feature type="active site" description="Nucleophile" evidence="4">
    <location>
        <position position="97"/>
    </location>
</feature>
<keyword evidence="3 4" id="KW-0443">Lipid metabolism</keyword>
<dbReference type="CDD" id="cd07208">
    <property type="entry name" value="Pat_hypo_Ecoli_yjju_like"/>
    <property type="match status" value="1"/>
</dbReference>
<name>A0A930YNI6_9ACTN</name>
<feature type="active site" description="Proton acceptor" evidence="4">
    <location>
        <position position="217"/>
    </location>
</feature>